<dbReference type="Proteomes" id="UP001597307">
    <property type="component" value="Unassembled WGS sequence"/>
</dbReference>
<evidence type="ECO:0000313" key="3">
    <source>
        <dbReference type="Proteomes" id="UP001597307"/>
    </source>
</evidence>
<dbReference type="EMBL" id="JBHUGA010000052">
    <property type="protein sequence ID" value="MFD1847400.1"/>
    <property type="molecule type" value="Genomic_DNA"/>
</dbReference>
<evidence type="ECO:0000256" key="1">
    <source>
        <dbReference type="SAM" id="Phobius"/>
    </source>
</evidence>
<gene>
    <name evidence="2" type="ORF">ACFSFX_12440</name>
</gene>
<feature type="transmembrane region" description="Helical" evidence="1">
    <location>
        <begin position="119"/>
        <end position="137"/>
    </location>
</feature>
<evidence type="ECO:0008006" key="4">
    <source>
        <dbReference type="Google" id="ProtNLM"/>
    </source>
</evidence>
<keyword evidence="1" id="KW-1133">Transmembrane helix</keyword>
<keyword evidence="1" id="KW-0812">Transmembrane</keyword>
<feature type="transmembrane region" description="Helical" evidence="1">
    <location>
        <begin position="78"/>
        <end position="99"/>
    </location>
</feature>
<feature type="transmembrane region" description="Helical" evidence="1">
    <location>
        <begin position="53"/>
        <end position="71"/>
    </location>
</feature>
<sequence length="155" mass="16584">MSDNSTDNRAAVSRHRTSGPGRLLIAVYGVFALAATARAAFQIGTKFAEAPLAYLLTALAAVVYVLATVSLAMPGRRWYWISVGAVGLELVGVLTVGLFSLLDPEAFPNDTVWSLFGRGYGFVPLVLPILGLWWLYLNRPGTATLQTTERASPAA</sequence>
<feature type="transmembrane region" description="Helical" evidence="1">
    <location>
        <begin position="21"/>
        <end position="41"/>
    </location>
</feature>
<proteinExistence type="predicted"/>
<keyword evidence="3" id="KW-1185">Reference proteome</keyword>
<organism evidence="2 3">
    <name type="scientific">Arthrobacter flavus</name>
    <dbReference type="NCBI Taxonomy" id="95172"/>
    <lineage>
        <taxon>Bacteria</taxon>
        <taxon>Bacillati</taxon>
        <taxon>Actinomycetota</taxon>
        <taxon>Actinomycetes</taxon>
        <taxon>Micrococcales</taxon>
        <taxon>Micrococcaceae</taxon>
        <taxon>Arthrobacter</taxon>
    </lineage>
</organism>
<name>A0ABW4Q9H7_9MICC</name>
<evidence type="ECO:0000313" key="2">
    <source>
        <dbReference type="EMBL" id="MFD1847400.1"/>
    </source>
</evidence>
<keyword evidence="1" id="KW-0472">Membrane</keyword>
<dbReference type="RefSeq" id="WP_343879416.1">
    <property type="nucleotide sequence ID" value="NZ_BAAAIJ010000036.1"/>
</dbReference>
<reference evidence="3" key="1">
    <citation type="journal article" date="2019" name="Int. J. Syst. Evol. Microbiol.">
        <title>The Global Catalogue of Microorganisms (GCM) 10K type strain sequencing project: providing services to taxonomists for standard genome sequencing and annotation.</title>
        <authorList>
            <consortium name="The Broad Institute Genomics Platform"/>
            <consortium name="The Broad Institute Genome Sequencing Center for Infectious Disease"/>
            <person name="Wu L."/>
            <person name="Ma J."/>
        </authorList>
    </citation>
    <scope>NUCLEOTIDE SEQUENCE [LARGE SCALE GENOMIC DNA]</scope>
    <source>
        <strain evidence="3">JCM 11496</strain>
    </source>
</reference>
<protein>
    <recommendedName>
        <fullName evidence="4">Integral membrane protein</fullName>
    </recommendedName>
</protein>
<comment type="caution">
    <text evidence="2">The sequence shown here is derived from an EMBL/GenBank/DDBJ whole genome shotgun (WGS) entry which is preliminary data.</text>
</comment>
<accession>A0ABW4Q9H7</accession>